<evidence type="ECO:0000313" key="1">
    <source>
        <dbReference type="EMBL" id="JAD85107.1"/>
    </source>
</evidence>
<proteinExistence type="predicted"/>
<dbReference type="AlphaFoldDB" id="A0A0A9DMZ3"/>
<organism evidence="1">
    <name type="scientific">Arundo donax</name>
    <name type="common">Giant reed</name>
    <name type="synonym">Donax arundinaceus</name>
    <dbReference type="NCBI Taxonomy" id="35708"/>
    <lineage>
        <taxon>Eukaryota</taxon>
        <taxon>Viridiplantae</taxon>
        <taxon>Streptophyta</taxon>
        <taxon>Embryophyta</taxon>
        <taxon>Tracheophyta</taxon>
        <taxon>Spermatophyta</taxon>
        <taxon>Magnoliopsida</taxon>
        <taxon>Liliopsida</taxon>
        <taxon>Poales</taxon>
        <taxon>Poaceae</taxon>
        <taxon>PACMAD clade</taxon>
        <taxon>Arundinoideae</taxon>
        <taxon>Arundineae</taxon>
        <taxon>Arundo</taxon>
    </lineage>
</organism>
<reference evidence="1" key="1">
    <citation type="submission" date="2014-09" db="EMBL/GenBank/DDBJ databases">
        <authorList>
            <person name="Magalhaes I.L.F."/>
            <person name="Oliveira U."/>
            <person name="Santos F.R."/>
            <person name="Vidigal T.H.D.A."/>
            <person name="Brescovit A.D."/>
            <person name="Santos A.J."/>
        </authorList>
    </citation>
    <scope>NUCLEOTIDE SEQUENCE</scope>
    <source>
        <tissue evidence="1">Shoot tissue taken approximately 20 cm above the soil surface</tissue>
    </source>
</reference>
<protein>
    <submittedName>
        <fullName evidence="1">Uncharacterized protein</fullName>
    </submittedName>
</protein>
<sequence length="57" mass="6497">MCTTKINCTKALFGTDLDPTNLWIFLDLVISSSKNPWIWSCGQIEDLMLSHLILILE</sequence>
<reference evidence="1" key="2">
    <citation type="journal article" date="2015" name="Data Brief">
        <title>Shoot transcriptome of the giant reed, Arundo donax.</title>
        <authorList>
            <person name="Barrero R.A."/>
            <person name="Guerrero F.D."/>
            <person name="Moolhuijzen P."/>
            <person name="Goolsby J.A."/>
            <person name="Tidwell J."/>
            <person name="Bellgard S.E."/>
            <person name="Bellgard M.I."/>
        </authorList>
    </citation>
    <scope>NUCLEOTIDE SEQUENCE</scope>
    <source>
        <tissue evidence="1">Shoot tissue taken approximately 20 cm above the soil surface</tissue>
    </source>
</reference>
<accession>A0A0A9DMZ3</accession>
<dbReference type="EMBL" id="GBRH01212788">
    <property type="protein sequence ID" value="JAD85107.1"/>
    <property type="molecule type" value="Transcribed_RNA"/>
</dbReference>
<name>A0A0A9DMZ3_ARUDO</name>